<dbReference type="EMBL" id="PDUG01000026">
    <property type="protein sequence ID" value="PIC12245.1"/>
    <property type="molecule type" value="Genomic_DNA"/>
</dbReference>
<dbReference type="InterPro" id="IPR053222">
    <property type="entry name" value="Zygotic_Embryogenesis-Asso"/>
</dbReference>
<reference evidence="3" key="1">
    <citation type="submission" date="2017-10" db="EMBL/GenBank/DDBJ databases">
        <title>Rapid genome shrinkage in a self-fertile nematode reveals novel sperm competition proteins.</title>
        <authorList>
            <person name="Yin D."/>
            <person name="Schwarz E.M."/>
            <person name="Thomas C.G."/>
            <person name="Felde R.L."/>
            <person name="Korf I.F."/>
            <person name="Cutter A.D."/>
            <person name="Schartner C.M."/>
            <person name="Ralston E.J."/>
            <person name="Meyer B.J."/>
            <person name="Haag E.S."/>
        </authorList>
    </citation>
    <scope>NUCLEOTIDE SEQUENCE [LARGE SCALE GENOMIC DNA]</scope>
    <source>
        <strain evidence="3">JU1422</strain>
    </source>
</reference>
<feature type="domain" description="Sdz-33 F-box" evidence="1">
    <location>
        <begin position="178"/>
        <end position="242"/>
    </location>
</feature>
<evidence type="ECO:0000313" key="2">
    <source>
        <dbReference type="EMBL" id="PIC12245.1"/>
    </source>
</evidence>
<dbReference type="Pfam" id="PF07735">
    <property type="entry name" value="FBA_2"/>
    <property type="match status" value="1"/>
</dbReference>
<dbReference type="InterPro" id="IPR012885">
    <property type="entry name" value="F-box_Sdz-33"/>
</dbReference>
<accession>A0A2G5SAY3</accession>
<gene>
    <name evidence="2" type="ORF">B9Z55_028585</name>
</gene>
<name>A0A2G5SAY3_9PELO</name>
<evidence type="ECO:0000259" key="1">
    <source>
        <dbReference type="Pfam" id="PF07735"/>
    </source>
</evidence>
<proteinExistence type="predicted"/>
<sequence length="298" mass="34853">MEDVSSTKIGRFRLHSLPTKVRMEVIKIMESKDQLAFSYCSKLCKKDISNLKIASMNSLKVNIESSITLECAFNDHFIFLEFDFNDSNAETPEERLFYHVQHLLYIFNTSKIDILRFSIYCNNFNLDLLLQFFRSIRVKTLIITPLVEKHIYASILNSPIRSDRLMLEKNPFNDSSDIQKIFIQNRNSIYIWPGIRFELSDLLITNSKNIQIFGSIFTERELNRFLKLWILGANPKLEQLNIQCPRLLDEDAVIRGVRFREIRDLGRKFNFSRADGRANGILIMHLSAEVSHIDFSVE</sequence>
<dbReference type="OrthoDB" id="10307991at2759"/>
<dbReference type="PANTHER" id="PTHR22899">
    <property type="entry name" value="CYCLIN-RELATED F-BOX FAMILY"/>
    <property type="match status" value="1"/>
</dbReference>
<organism evidence="2 3">
    <name type="scientific">Caenorhabditis nigoni</name>
    <dbReference type="NCBI Taxonomy" id="1611254"/>
    <lineage>
        <taxon>Eukaryota</taxon>
        <taxon>Metazoa</taxon>
        <taxon>Ecdysozoa</taxon>
        <taxon>Nematoda</taxon>
        <taxon>Chromadorea</taxon>
        <taxon>Rhabditida</taxon>
        <taxon>Rhabditina</taxon>
        <taxon>Rhabditomorpha</taxon>
        <taxon>Rhabditoidea</taxon>
        <taxon>Rhabditidae</taxon>
        <taxon>Peloderinae</taxon>
        <taxon>Caenorhabditis</taxon>
    </lineage>
</organism>
<comment type="caution">
    <text evidence="2">The sequence shown here is derived from an EMBL/GenBank/DDBJ whole genome shotgun (WGS) entry which is preliminary data.</text>
</comment>
<dbReference type="Proteomes" id="UP000230233">
    <property type="component" value="Unassembled WGS sequence"/>
</dbReference>
<keyword evidence="3" id="KW-1185">Reference proteome</keyword>
<protein>
    <recommendedName>
        <fullName evidence="1">Sdz-33 F-box domain-containing protein</fullName>
    </recommendedName>
</protein>
<dbReference type="AlphaFoldDB" id="A0A2G5SAY3"/>
<dbReference type="PANTHER" id="PTHR22899:SF0">
    <property type="entry name" value="F-BOX ASSOCIATED DOMAIN-CONTAINING PROTEIN-RELATED"/>
    <property type="match status" value="1"/>
</dbReference>
<evidence type="ECO:0000313" key="3">
    <source>
        <dbReference type="Proteomes" id="UP000230233"/>
    </source>
</evidence>